<evidence type="ECO:0000313" key="3">
    <source>
        <dbReference type="Proteomes" id="UP000198703"/>
    </source>
</evidence>
<dbReference type="PANTHER" id="PTHR30006:SF2">
    <property type="entry name" value="ABC TRANSPORTER SUBSTRATE-BINDING PROTEIN"/>
    <property type="match status" value="1"/>
</dbReference>
<dbReference type="OrthoDB" id="6529964at2"/>
<dbReference type="GO" id="GO:0015888">
    <property type="term" value="P:thiamine transport"/>
    <property type="evidence" value="ECO:0007669"/>
    <property type="project" value="TreeGrafter"/>
</dbReference>
<dbReference type="PROSITE" id="PS51318">
    <property type="entry name" value="TAT"/>
    <property type="match status" value="1"/>
</dbReference>
<dbReference type="GO" id="GO:0030975">
    <property type="term" value="F:thiamine binding"/>
    <property type="evidence" value="ECO:0007669"/>
    <property type="project" value="TreeGrafter"/>
</dbReference>
<evidence type="ECO:0000313" key="2">
    <source>
        <dbReference type="EMBL" id="SDZ90805.1"/>
    </source>
</evidence>
<accession>A0A1H3WUH5</accession>
<protein>
    <submittedName>
        <fullName evidence="2">Putative spermidine/putrescine transport system substrate-binding protein</fullName>
    </submittedName>
</protein>
<dbReference type="GO" id="GO:0030288">
    <property type="term" value="C:outer membrane-bounded periplasmic space"/>
    <property type="evidence" value="ECO:0007669"/>
    <property type="project" value="TreeGrafter"/>
</dbReference>
<dbReference type="Gene3D" id="3.40.190.10">
    <property type="entry name" value="Periplasmic binding protein-like II"/>
    <property type="match status" value="2"/>
</dbReference>
<gene>
    <name evidence="2" type="ORF">SAMN05444370_102136</name>
</gene>
<keyword evidence="1" id="KW-0732">Signal</keyword>
<sequence length="343" mass="36605">MTRHLFNRRAVLGGAAAATGVALSGLPARASGDVIAAIYPGSWEEAFRSIVGPALTEASGVNLELDPLYAVDQIAKARAARGLAPFDVFVLDPGPAASGMEMGLYQPLDMSKLSNAAKLPQVFVDDFSIPVAAQVVGIAYNPTKVAKPAGWADLFKPEFASRLGLTGFQTTFGTTSLIEISKIFGGSETDVAPAMEKIKEILPQVAAVAQPSAMAGLFQQGQIDLMYTNTQTVATLKGRGVDIEFAVPETGAIAFVTTMHIVKDAENVENAYKYLDTVISAGVQDKLMQAPFNFIPVNGDVDLLDTLPMASLDEMNGFVRHDWTKINPLRPGWIEQFNREVAA</sequence>
<name>A0A1H3WUH5_9RHOB</name>
<dbReference type="InterPro" id="IPR006311">
    <property type="entry name" value="TAT_signal"/>
</dbReference>
<dbReference type="GO" id="GO:0030976">
    <property type="term" value="F:thiamine pyrophosphate binding"/>
    <property type="evidence" value="ECO:0007669"/>
    <property type="project" value="TreeGrafter"/>
</dbReference>
<dbReference type="Pfam" id="PF13343">
    <property type="entry name" value="SBP_bac_6"/>
    <property type="match status" value="1"/>
</dbReference>
<reference evidence="2 3" key="1">
    <citation type="submission" date="2016-10" db="EMBL/GenBank/DDBJ databases">
        <authorList>
            <person name="de Groot N.N."/>
        </authorList>
    </citation>
    <scope>NUCLEOTIDE SEQUENCE [LARGE SCALE GENOMIC DNA]</scope>
    <source>
        <strain evidence="2 3">DSM 15345</strain>
    </source>
</reference>
<dbReference type="AlphaFoldDB" id="A0A1H3WUH5"/>
<organism evidence="2 3">
    <name type="scientific">Rubrimonas cliftonensis</name>
    <dbReference type="NCBI Taxonomy" id="89524"/>
    <lineage>
        <taxon>Bacteria</taxon>
        <taxon>Pseudomonadati</taxon>
        <taxon>Pseudomonadota</taxon>
        <taxon>Alphaproteobacteria</taxon>
        <taxon>Rhodobacterales</taxon>
        <taxon>Paracoccaceae</taxon>
        <taxon>Rubrimonas</taxon>
    </lineage>
</organism>
<proteinExistence type="predicted"/>
<dbReference type="SUPFAM" id="SSF53850">
    <property type="entry name" value="Periplasmic binding protein-like II"/>
    <property type="match status" value="1"/>
</dbReference>
<dbReference type="EMBL" id="FNQM01000002">
    <property type="protein sequence ID" value="SDZ90805.1"/>
    <property type="molecule type" value="Genomic_DNA"/>
</dbReference>
<dbReference type="STRING" id="89524.SAMN05444370_102136"/>
<keyword evidence="3" id="KW-1185">Reference proteome</keyword>
<evidence type="ECO:0000256" key="1">
    <source>
        <dbReference type="ARBA" id="ARBA00022729"/>
    </source>
</evidence>
<dbReference type="RefSeq" id="WP_093248419.1">
    <property type="nucleotide sequence ID" value="NZ_FNQM01000002.1"/>
</dbReference>
<dbReference type="Proteomes" id="UP000198703">
    <property type="component" value="Unassembled WGS sequence"/>
</dbReference>
<dbReference type="PANTHER" id="PTHR30006">
    <property type="entry name" value="THIAMINE-BINDING PERIPLASMIC PROTEIN-RELATED"/>
    <property type="match status" value="1"/>
</dbReference>